<organism evidence="2 3">
    <name type="scientific">Nocardioides zeicaulis</name>
    <dbReference type="NCBI Taxonomy" id="1776857"/>
    <lineage>
        <taxon>Bacteria</taxon>
        <taxon>Bacillati</taxon>
        <taxon>Actinomycetota</taxon>
        <taxon>Actinomycetes</taxon>
        <taxon>Propionibacteriales</taxon>
        <taxon>Nocardioidaceae</taxon>
        <taxon>Nocardioides</taxon>
    </lineage>
</organism>
<accession>A0ABV6E424</accession>
<evidence type="ECO:0000256" key="1">
    <source>
        <dbReference type="SAM" id="Phobius"/>
    </source>
</evidence>
<comment type="caution">
    <text evidence="2">The sequence shown here is derived from an EMBL/GenBank/DDBJ whole genome shotgun (WGS) entry which is preliminary data.</text>
</comment>
<dbReference type="RefSeq" id="WP_378519412.1">
    <property type="nucleotide sequence ID" value="NZ_CBCSDI010000057.1"/>
</dbReference>
<keyword evidence="1" id="KW-0472">Membrane</keyword>
<protein>
    <submittedName>
        <fullName evidence="2">DUF3618 domain-containing protein</fullName>
    </submittedName>
</protein>
<dbReference type="Proteomes" id="UP001589698">
    <property type="component" value="Unassembled WGS sequence"/>
</dbReference>
<keyword evidence="3" id="KW-1185">Reference proteome</keyword>
<reference evidence="2 3" key="1">
    <citation type="submission" date="2024-09" db="EMBL/GenBank/DDBJ databases">
        <authorList>
            <person name="Sun Q."/>
            <person name="Mori K."/>
        </authorList>
    </citation>
    <scope>NUCLEOTIDE SEQUENCE [LARGE SCALE GENOMIC DNA]</scope>
    <source>
        <strain evidence="2 3">CCM 8654</strain>
    </source>
</reference>
<name>A0ABV6E424_9ACTN</name>
<gene>
    <name evidence="2" type="ORF">ACFFJG_14480</name>
</gene>
<keyword evidence="1" id="KW-0812">Transmembrane</keyword>
<dbReference type="InterPro" id="IPR022062">
    <property type="entry name" value="DUF3618"/>
</dbReference>
<sequence>MVEAGKTPEELEAEIALQREQLAATVDQLTDKLDVKAQAQHKVADLKDAATTDDGAPRPEVLAAAASLLAMAVVLVVWRIRRDR</sequence>
<dbReference type="Pfam" id="PF12277">
    <property type="entry name" value="DUF3618"/>
    <property type="match status" value="1"/>
</dbReference>
<evidence type="ECO:0000313" key="3">
    <source>
        <dbReference type="Proteomes" id="UP001589698"/>
    </source>
</evidence>
<dbReference type="EMBL" id="JBHLXH010000001">
    <property type="protein sequence ID" value="MFC0223691.1"/>
    <property type="molecule type" value="Genomic_DNA"/>
</dbReference>
<keyword evidence="1" id="KW-1133">Transmembrane helix</keyword>
<evidence type="ECO:0000313" key="2">
    <source>
        <dbReference type="EMBL" id="MFC0223691.1"/>
    </source>
</evidence>
<proteinExistence type="predicted"/>
<feature type="transmembrane region" description="Helical" evidence="1">
    <location>
        <begin position="61"/>
        <end position="80"/>
    </location>
</feature>